<proteinExistence type="predicted"/>
<keyword evidence="2" id="KW-0378">Hydrolase</keyword>
<sequence>MKYTLFIFLVNGYFNSFRPHPTPNPAGKKHVSYDVEDITAYNKHFLNQLIETIDTEKPHFAVFDHDGTLAFGDISAAIMYEQMLQHSYKIPEDKFISLLSLGYDKSGSDQCLTKGMKTEIGRDIARNPVTFQQLLESLFEDYKILKDRNLKDSDRAIVSNNFYAKLGFYNDGLFGIYKNVDEDLPCRKYIGLSEIPHLWYGLSKVEIQKLAQEAFKNGAERDAMRLYKSTGSLEVEGNHYPALKPFRQQIELVKILQEKEVEVRIVTAAPDLAVKAISEKYGIKPTHVHGVQLKFGTDGCTGVDLTAAPFGDGKAALIKSWSLGKLIFASGDTSSDFALLESVTDPAGIKLIINTLPSSKGMLMLYEQACDARKEYSAGKMPQSRPRVLIQGVDHVKKRWLPTAYSTYDESLKYTHSLECKEYLYDIHQNSDFFAAYSLSTPHAVGVAHSCHGAGHDHGHCNQKHGATTVQSHTENKHTDTLSRGGPEHTHVHDHCEQGAQGHGCSHGHSHSHDHCEEKAQGHGCASGNDDHSHSHDHCEEKAQGHGCSHGHGHSHNHNSLLNRGAVAGLGTNLNHLLTLTQASMILPLHRLMDRAIHQRLIDRPPPITTQAQYLLLQMEVLP</sequence>
<reference evidence="5" key="1">
    <citation type="journal article" date="2011" name="PLoS Biol.">
        <title>Gene gain and loss during evolution of obligate parasitism in the white rust pathogen of Arabidopsis thaliana.</title>
        <authorList>
            <person name="Kemen E."/>
            <person name="Gardiner A."/>
            <person name="Schultz-Larsen T."/>
            <person name="Kemen A.C."/>
            <person name="Balmuth A.L."/>
            <person name="Robert-Seilaniantz A."/>
            <person name="Bailey K."/>
            <person name="Holub E."/>
            <person name="Studholme D.J."/>
            <person name="Maclean D."/>
            <person name="Jones J.D."/>
        </authorList>
    </citation>
    <scope>NUCLEOTIDE SEQUENCE</scope>
</reference>
<protein>
    <submittedName>
        <fullName evidence="5">Uncharacterized protein AlNc14C133G7008</fullName>
    </submittedName>
</protein>
<evidence type="ECO:0000256" key="3">
    <source>
        <dbReference type="ARBA" id="ARBA00022842"/>
    </source>
</evidence>
<accession>F0WKF6</accession>
<dbReference type="InterPro" id="IPR002395">
    <property type="entry name" value="Kininogen"/>
</dbReference>
<gene>
    <name evidence="5" type="primary">AlNc14C133G7008</name>
    <name evidence="5" type="ORF">ALNC14_079030</name>
</gene>
<name>F0WKF6_9STRA</name>
<evidence type="ECO:0000256" key="2">
    <source>
        <dbReference type="ARBA" id="ARBA00022801"/>
    </source>
</evidence>
<dbReference type="EMBL" id="FR824178">
    <property type="protein sequence ID" value="CCA21760.1"/>
    <property type="molecule type" value="Genomic_DNA"/>
</dbReference>
<dbReference type="GO" id="GO:0016787">
    <property type="term" value="F:hydrolase activity"/>
    <property type="evidence" value="ECO:0007669"/>
    <property type="project" value="UniProtKB-KW"/>
</dbReference>
<feature type="compositionally biased region" description="Basic and acidic residues" evidence="4">
    <location>
        <begin position="511"/>
        <end position="521"/>
    </location>
</feature>
<evidence type="ECO:0000313" key="5">
    <source>
        <dbReference type="EMBL" id="CCA21760.1"/>
    </source>
</evidence>
<feature type="region of interest" description="Disordered" evidence="4">
    <location>
        <begin position="462"/>
        <end position="556"/>
    </location>
</feature>
<dbReference type="PANTHER" id="PTHR43344:SF13">
    <property type="entry name" value="PHOSPHATASE RV3661-RELATED"/>
    <property type="match status" value="1"/>
</dbReference>
<dbReference type="InterPro" id="IPR050582">
    <property type="entry name" value="HAD-like_SerB"/>
</dbReference>
<dbReference type="HOGENOM" id="CLU_439047_0_0_1"/>
<dbReference type="InterPro" id="IPR023214">
    <property type="entry name" value="HAD_sf"/>
</dbReference>
<dbReference type="AlphaFoldDB" id="F0WKF6"/>
<keyword evidence="1" id="KW-0479">Metal-binding</keyword>
<evidence type="ECO:0000256" key="4">
    <source>
        <dbReference type="SAM" id="MobiDB-lite"/>
    </source>
</evidence>
<dbReference type="PANTHER" id="PTHR43344">
    <property type="entry name" value="PHOSPHOSERINE PHOSPHATASE"/>
    <property type="match status" value="1"/>
</dbReference>
<dbReference type="PRINTS" id="PR00334">
    <property type="entry name" value="KININOGEN"/>
</dbReference>
<keyword evidence="3" id="KW-0460">Magnesium</keyword>
<evidence type="ECO:0000256" key="1">
    <source>
        <dbReference type="ARBA" id="ARBA00022723"/>
    </source>
</evidence>
<dbReference type="SUPFAM" id="SSF56784">
    <property type="entry name" value="HAD-like"/>
    <property type="match status" value="1"/>
</dbReference>
<organism evidence="5">
    <name type="scientific">Albugo laibachii Nc14</name>
    <dbReference type="NCBI Taxonomy" id="890382"/>
    <lineage>
        <taxon>Eukaryota</taxon>
        <taxon>Sar</taxon>
        <taxon>Stramenopiles</taxon>
        <taxon>Oomycota</taxon>
        <taxon>Peronosporomycetes</taxon>
        <taxon>Albuginales</taxon>
        <taxon>Albuginaceae</taxon>
        <taxon>Albugo</taxon>
    </lineage>
</organism>
<reference evidence="5" key="2">
    <citation type="submission" date="2011-02" db="EMBL/GenBank/DDBJ databases">
        <authorList>
            <person name="MacLean D."/>
        </authorList>
    </citation>
    <scope>NUCLEOTIDE SEQUENCE</scope>
</reference>
<dbReference type="GO" id="GO:0046872">
    <property type="term" value="F:metal ion binding"/>
    <property type="evidence" value="ECO:0007669"/>
    <property type="project" value="UniProtKB-KW"/>
</dbReference>
<dbReference type="InterPro" id="IPR036412">
    <property type="entry name" value="HAD-like_sf"/>
</dbReference>
<dbReference type="Gene3D" id="3.40.50.1000">
    <property type="entry name" value="HAD superfamily/HAD-like"/>
    <property type="match status" value="1"/>
</dbReference>
<feature type="compositionally biased region" description="Basic and acidic residues" evidence="4">
    <location>
        <begin position="474"/>
        <end position="497"/>
    </location>
</feature>
<feature type="compositionally biased region" description="Basic and acidic residues" evidence="4">
    <location>
        <begin position="529"/>
        <end position="544"/>
    </location>
</feature>